<dbReference type="EMBL" id="OY660887">
    <property type="protein sequence ID" value="CAJ1087234.1"/>
    <property type="molecule type" value="Genomic_DNA"/>
</dbReference>
<gene>
    <name evidence="2" type="ORF">XNOV1_A040649</name>
</gene>
<feature type="compositionally biased region" description="Low complexity" evidence="1">
    <location>
        <begin position="162"/>
        <end position="178"/>
    </location>
</feature>
<dbReference type="InterPro" id="IPR038765">
    <property type="entry name" value="Papain-like_cys_pep_sf"/>
</dbReference>
<proteinExistence type="predicted"/>
<dbReference type="Gene3D" id="3.40.395.10">
    <property type="entry name" value="Adenoviral Proteinase, Chain A"/>
    <property type="match status" value="1"/>
</dbReference>
<name>A0AAV1HQZ2_XYRNO</name>
<evidence type="ECO:0000256" key="1">
    <source>
        <dbReference type="SAM" id="MobiDB-lite"/>
    </source>
</evidence>
<accession>A0AAV1HQZ2</accession>
<reference evidence="2" key="1">
    <citation type="submission" date="2023-08" db="EMBL/GenBank/DDBJ databases">
        <authorList>
            <person name="Alioto T."/>
            <person name="Alioto T."/>
            <person name="Gomez Garrido J."/>
        </authorList>
    </citation>
    <scope>NUCLEOTIDE SEQUENCE</scope>
</reference>
<organism evidence="2 3">
    <name type="scientific">Xyrichtys novacula</name>
    <name type="common">Pearly razorfish</name>
    <name type="synonym">Hemipteronotus novacula</name>
    <dbReference type="NCBI Taxonomy" id="13765"/>
    <lineage>
        <taxon>Eukaryota</taxon>
        <taxon>Metazoa</taxon>
        <taxon>Chordata</taxon>
        <taxon>Craniata</taxon>
        <taxon>Vertebrata</taxon>
        <taxon>Euteleostomi</taxon>
        <taxon>Actinopterygii</taxon>
        <taxon>Neopterygii</taxon>
        <taxon>Teleostei</taxon>
        <taxon>Neoteleostei</taxon>
        <taxon>Acanthomorphata</taxon>
        <taxon>Eupercaria</taxon>
        <taxon>Labriformes</taxon>
        <taxon>Labridae</taxon>
        <taxon>Xyrichtys</taxon>
    </lineage>
</organism>
<dbReference type="Proteomes" id="UP001178508">
    <property type="component" value="Chromosome 24"/>
</dbReference>
<protein>
    <submittedName>
        <fullName evidence="2">Uncharacterized protein LOC121641551</fullName>
    </submittedName>
</protein>
<dbReference type="SUPFAM" id="SSF54001">
    <property type="entry name" value="Cysteine proteinases"/>
    <property type="match status" value="1"/>
</dbReference>
<feature type="region of interest" description="Disordered" evidence="1">
    <location>
        <begin position="151"/>
        <end position="178"/>
    </location>
</feature>
<dbReference type="AlphaFoldDB" id="A0AAV1HQZ2"/>
<sequence length="334" mass="36516">MDPSLYKAILDHKTKGLYSAGIAKSDKNEIRRKAAQYEVEEYEISVTKMLPADGKLVHVKCGLQVSVCIVCQAGQQMVKKEVEYTPIKLDSSVEAVVGEEALSEDIERLEGVRAIVQRNVEKQQEKTRRRLQSGAPKTYRPSVIQLAKSTATAPPAAPASAPPAATASGPPAATASAPPAAPVSALSSALATPKYKSTSIKKYVKEAFAGKKAHVLLSLIGKYKLYFWDIERIGPNRELKSEVINAYLTLLVRDYNNINADKAEVIDSFMITAIWQGKTPRLRTLDPMAFSVIVGIVNEHQQWMLTGIPGGVWSAKAAPRRASENTTARFLLQR</sequence>
<keyword evidence="3" id="KW-1185">Reference proteome</keyword>
<evidence type="ECO:0000313" key="2">
    <source>
        <dbReference type="EMBL" id="CAJ1087234.1"/>
    </source>
</evidence>
<evidence type="ECO:0000313" key="3">
    <source>
        <dbReference type="Proteomes" id="UP001178508"/>
    </source>
</evidence>